<dbReference type="InterPro" id="IPR023796">
    <property type="entry name" value="Serpin_dom"/>
</dbReference>
<dbReference type="InterPro" id="IPR042178">
    <property type="entry name" value="Serpin_sf_1"/>
</dbReference>
<evidence type="ECO:0000313" key="2">
    <source>
        <dbReference type="EMBL" id="KHJ95376.1"/>
    </source>
</evidence>
<feature type="domain" description="Serpin" evidence="1">
    <location>
        <begin position="14"/>
        <end position="98"/>
    </location>
</feature>
<dbReference type="Gene3D" id="3.30.497.10">
    <property type="entry name" value="Antithrombin, subunit I, domain 2"/>
    <property type="match status" value="1"/>
</dbReference>
<evidence type="ECO:0000313" key="3">
    <source>
        <dbReference type="Proteomes" id="UP000053660"/>
    </source>
</evidence>
<proteinExistence type="predicted"/>
<keyword evidence="3" id="KW-1185">Reference proteome</keyword>
<evidence type="ECO:0000259" key="1">
    <source>
        <dbReference type="Pfam" id="PF00079"/>
    </source>
</evidence>
<reference evidence="2 3" key="1">
    <citation type="submission" date="2014-03" db="EMBL/GenBank/DDBJ databases">
        <title>Draft genome of the hookworm Oesophagostomum dentatum.</title>
        <authorList>
            <person name="Mitreva M."/>
        </authorList>
    </citation>
    <scope>NUCLEOTIDE SEQUENCE [LARGE SCALE GENOMIC DNA]</scope>
    <source>
        <strain evidence="2 3">OD-Hann</strain>
    </source>
</reference>
<protein>
    <recommendedName>
        <fullName evidence="1">Serpin domain-containing protein</fullName>
    </recommendedName>
</protein>
<dbReference type="AlphaFoldDB" id="A0A0B1TGY2"/>
<dbReference type="Proteomes" id="UP000053660">
    <property type="component" value="Unassembled WGS sequence"/>
</dbReference>
<sequence>MSASGGVKSFLIAETDFGLNMLHHAPADESVVVSPLSVIFALTMVQAGAKDNTKSQINKLISKDSSDSAILDYYSDLSQQITKAKNGVKSRIANGFFLK</sequence>
<accession>A0A0B1TGY2</accession>
<dbReference type="Pfam" id="PF00079">
    <property type="entry name" value="Serpin"/>
    <property type="match status" value="1"/>
</dbReference>
<dbReference type="EMBL" id="KN549983">
    <property type="protein sequence ID" value="KHJ95376.1"/>
    <property type="molecule type" value="Genomic_DNA"/>
</dbReference>
<gene>
    <name evidence="2" type="ORF">OESDEN_04674</name>
</gene>
<dbReference type="OrthoDB" id="9518664at2759"/>
<dbReference type="InterPro" id="IPR036186">
    <property type="entry name" value="Serpin_sf"/>
</dbReference>
<dbReference type="SUPFAM" id="SSF56574">
    <property type="entry name" value="Serpins"/>
    <property type="match status" value="1"/>
</dbReference>
<name>A0A0B1TGY2_OESDE</name>
<organism evidence="2 3">
    <name type="scientific">Oesophagostomum dentatum</name>
    <name type="common">Nodular worm</name>
    <dbReference type="NCBI Taxonomy" id="61180"/>
    <lineage>
        <taxon>Eukaryota</taxon>
        <taxon>Metazoa</taxon>
        <taxon>Ecdysozoa</taxon>
        <taxon>Nematoda</taxon>
        <taxon>Chromadorea</taxon>
        <taxon>Rhabditida</taxon>
        <taxon>Rhabditina</taxon>
        <taxon>Rhabditomorpha</taxon>
        <taxon>Strongyloidea</taxon>
        <taxon>Strongylidae</taxon>
        <taxon>Oesophagostomum</taxon>
    </lineage>
</organism>